<dbReference type="AlphaFoldDB" id="A0A0C9R2E5"/>
<accession>A0A9R1T9P5</accession>
<evidence type="ECO:0000256" key="2">
    <source>
        <dbReference type="ARBA" id="ARBA00022980"/>
    </source>
</evidence>
<gene>
    <name evidence="5" type="primary">MRPS30</name>
    <name evidence="7" type="synonym">mRpS30</name>
    <name evidence="5" type="ORF">g.11369</name>
</gene>
<keyword evidence="2" id="KW-0689">Ribosomal protein</keyword>
<organism evidence="5">
    <name type="scientific">Fopius arisanus</name>
    <dbReference type="NCBI Taxonomy" id="64838"/>
    <lineage>
        <taxon>Eukaryota</taxon>
        <taxon>Metazoa</taxon>
        <taxon>Ecdysozoa</taxon>
        <taxon>Arthropoda</taxon>
        <taxon>Hexapoda</taxon>
        <taxon>Insecta</taxon>
        <taxon>Pterygota</taxon>
        <taxon>Neoptera</taxon>
        <taxon>Endopterygota</taxon>
        <taxon>Hymenoptera</taxon>
        <taxon>Apocrita</taxon>
        <taxon>Ichneumonoidea</taxon>
        <taxon>Braconidae</taxon>
        <taxon>Opiinae</taxon>
        <taxon>Fopius</taxon>
    </lineage>
</organism>
<dbReference type="GO" id="GO:0006412">
    <property type="term" value="P:translation"/>
    <property type="evidence" value="ECO:0007669"/>
    <property type="project" value="InterPro"/>
</dbReference>
<keyword evidence="3" id="KW-0496">Mitochondrion</keyword>
<dbReference type="Proteomes" id="UP000694866">
    <property type="component" value="Unplaced"/>
</dbReference>
<evidence type="ECO:0000313" key="5">
    <source>
        <dbReference type="EMBL" id="JAG70803.1"/>
    </source>
</evidence>
<dbReference type="GO" id="GO:0005762">
    <property type="term" value="C:mitochondrial large ribosomal subunit"/>
    <property type="evidence" value="ECO:0007669"/>
    <property type="project" value="TreeGrafter"/>
</dbReference>
<comment type="subcellular location">
    <subcellularLocation>
        <location evidence="1">Mitochondrion</location>
    </subcellularLocation>
</comment>
<reference evidence="5" key="1">
    <citation type="submission" date="2015-01" db="EMBL/GenBank/DDBJ databases">
        <title>Transcriptome Assembly of Fopius arisanus.</title>
        <authorList>
            <person name="Geib S."/>
        </authorList>
    </citation>
    <scope>NUCLEOTIDE SEQUENCE</scope>
</reference>
<dbReference type="EMBL" id="GBYB01001036">
    <property type="protein sequence ID" value="JAG70803.1"/>
    <property type="molecule type" value="Transcribed_RNA"/>
</dbReference>
<dbReference type="GeneID" id="105267827"/>
<dbReference type="OrthoDB" id="6041973at2759"/>
<reference evidence="7" key="2">
    <citation type="submission" date="2025-04" db="UniProtKB">
        <authorList>
            <consortium name="RefSeq"/>
        </authorList>
    </citation>
    <scope>IDENTIFICATION</scope>
    <source>
        <strain evidence="7">USDA-PBARC FA_bdor</strain>
        <tissue evidence="7">Whole organism</tissue>
    </source>
</reference>
<keyword evidence="6" id="KW-1185">Reference proteome</keyword>
<proteinExistence type="predicted"/>
<evidence type="ECO:0000256" key="3">
    <source>
        <dbReference type="ARBA" id="ARBA00023128"/>
    </source>
</evidence>
<dbReference type="PANTHER" id="PTHR13014:SF3">
    <property type="entry name" value="LARGE RIBOSOMAL SUBUNIT PROTEIN ML65"/>
    <property type="match status" value="1"/>
</dbReference>
<protein>
    <submittedName>
        <fullName evidence="5">MRPS30 protein</fullName>
    </submittedName>
    <submittedName>
        <fullName evidence="7">Uncharacterized protein mRpS30</fullName>
    </submittedName>
</protein>
<dbReference type="CTD" id="10884"/>
<keyword evidence="4" id="KW-0687">Ribonucleoprotein</keyword>
<accession>A0A0C9R2E5</accession>
<dbReference type="KEGG" id="fas:105267827"/>
<dbReference type="InterPro" id="IPR010793">
    <property type="entry name" value="Ribosomal_mL37/mL65"/>
</dbReference>
<dbReference type="InterPro" id="IPR039982">
    <property type="entry name" value="Ribosomal_mL65"/>
</dbReference>
<dbReference type="GO" id="GO:0003735">
    <property type="term" value="F:structural constituent of ribosome"/>
    <property type="evidence" value="ECO:0007669"/>
    <property type="project" value="InterPro"/>
</dbReference>
<dbReference type="Pfam" id="PF07147">
    <property type="entry name" value="PDCD9"/>
    <property type="match status" value="1"/>
</dbReference>
<evidence type="ECO:0000256" key="4">
    <source>
        <dbReference type="ARBA" id="ARBA00023274"/>
    </source>
</evidence>
<evidence type="ECO:0000313" key="6">
    <source>
        <dbReference type="Proteomes" id="UP000694866"/>
    </source>
</evidence>
<sequence>MLLINLNSRLCIKYPAPAKIIRFSSGAVATIQNQTEKVEYPPILDTRFKASYRRYLEKKHDAVKNVKTVEEKMIKLNMPKYWGFKTLMYEEGRIFYNELPHAQYITRTHVMREPKLPDSYDNLMASDDLEGLVKEIKELFDDGIAFELVGRSRAQEISDEMLKKPDKKENWVGEIVAKQTNRILTSILVSRYPHLLSTEVDFNPRVEAFWFAGGIELHPGIINLRKRKSWHDVLDEPNDRALQYLGSPSLHLRHRLPLREIMPLSECENPEYDIPTFKYDPRTQGHSAQRRHGTSIPGFWPGDVNEFGLMSYHKRGYMLTRLGDDGLEALKTQAIFANWGWLLAQACHLGFSTYNDITYPLVNQAVITNGQWWSFSVYQLNTTLVNNWHNDSNPKRNILWMTEPMKLYETIENGKLIGVNDDVLKTLIKFYANAPEEREGVVSKPYLGEDEKLTADIEHDDRRNFVENCYKLLMSNRPRHKVPPELYHWEWIYKHLFKTRPLDKRRTPWDYGINPYTRRLDEHRLKYIPKKFRPVNKPRDKYAPNYYP</sequence>
<dbReference type="RefSeq" id="XP_011305241.1">
    <property type="nucleotide sequence ID" value="XM_011306939.1"/>
</dbReference>
<name>A0A0C9R2E5_9HYME</name>
<evidence type="ECO:0000313" key="7">
    <source>
        <dbReference type="RefSeq" id="XP_011305241.1"/>
    </source>
</evidence>
<dbReference type="PANTHER" id="PTHR13014">
    <property type="entry name" value="MITOCHONDRIAL 28S RIBOSOMAL PROTEIN S30/P52 PRO-APOTOTIC PROTEIN"/>
    <property type="match status" value="1"/>
</dbReference>
<evidence type="ECO:0000256" key="1">
    <source>
        <dbReference type="ARBA" id="ARBA00004173"/>
    </source>
</evidence>